<feature type="compositionally biased region" description="Low complexity" evidence="2">
    <location>
        <begin position="288"/>
        <end position="297"/>
    </location>
</feature>
<dbReference type="Proteomes" id="UP000054560">
    <property type="component" value="Unassembled WGS sequence"/>
</dbReference>
<dbReference type="EMBL" id="KQ242033">
    <property type="protein sequence ID" value="KNC81442.1"/>
    <property type="molecule type" value="Genomic_DNA"/>
</dbReference>
<proteinExistence type="predicted"/>
<keyword evidence="4" id="KW-1185">Reference proteome</keyword>
<evidence type="ECO:0000256" key="2">
    <source>
        <dbReference type="SAM" id="MobiDB-lite"/>
    </source>
</evidence>
<reference evidence="3 4" key="1">
    <citation type="submission" date="2011-02" db="EMBL/GenBank/DDBJ databases">
        <title>The Genome Sequence of Sphaeroforma arctica JP610.</title>
        <authorList>
            <consortium name="The Broad Institute Genome Sequencing Platform"/>
            <person name="Russ C."/>
            <person name="Cuomo C."/>
            <person name="Young S.K."/>
            <person name="Zeng Q."/>
            <person name="Gargeya S."/>
            <person name="Alvarado L."/>
            <person name="Berlin A."/>
            <person name="Chapman S.B."/>
            <person name="Chen Z."/>
            <person name="Freedman E."/>
            <person name="Gellesch M."/>
            <person name="Goldberg J."/>
            <person name="Griggs A."/>
            <person name="Gujja S."/>
            <person name="Heilman E."/>
            <person name="Heiman D."/>
            <person name="Howarth C."/>
            <person name="Mehta T."/>
            <person name="Neiman D."/>
            <person name="Pearson M."/>
            <person name="Roberts A."/>
            <person name="Saif S."/>
            <person name="Shea T."/>
            <person name="Shenoy N."/>
            <person name="Sisk P."/>
            <person name="Stolte C."/>
            <person name="Sykes S."/>
            <person name="White J."/>
            <person name="Yandava C."/>
            <person name="Burger G."/>
            <person name="Gray M.W."/>
            <person name="Holland P.W.H."/>
            <person name="King N."/>
            <person name="Lang F.B.F."/>
            <person name="Roger A.J."/>
            <person name="Ruiz-Trillo I."/>
            <person name="Haas B."/>
            <person name="Nusbaum C."/>
            <person name="Birren B."/>
        </authorList>
    </citation>
    <scope>NUCLEOTIDE SEQUENCE [LARGE SCALE GENOMIC DNA]</scope>
    <source>
        <strain evidence="3 4">JP610</strain>
    </source>
</reference>
<evidence type="ECO:0000313" key="3">
    <source>
        <dbReference type="EMBL" id="KNC81442.1"/>
    </source>
</evidence>
<feature type="compositionally biased region" description="Low complexity" evidence="2">
    <location>
        <begin position="184"/>
        <end position="199"/>
    </location>
</feature>
<feature type="region of interest" description="Disordered" evidence="2">
    <location>
        <begin position="175"/>
        <end position="429"/>
    </location>
</feature>
<dbReference type="AlphaFoldDB" id="A0A0L0FX81"/>
<feature type="coiled-coil region" evidence="1">
    <location>
        <begin position="31"/>
        <end position="107"/>
    </location>
</feature>
<sequence>MYLQSLLAEKTTREELLVTYNETNKAQQGIIQQKDTRINDLEHQQMALKAKCRDGNLRAESTALELSNMRICVAEAEREMKAAVALRDKLQQQSLAQESVIETLRDQLRHAHSQDTDWNAVVRDSGLTSREKNPDSEDMVLDVPGETLANEPDAVIIDNPPRDTFTVDQPTATELNITKDIHSPKAPTSVPPTATTTASDVLPKRKARTKPKGNVRSRSKSADTALHPLPNITGDGGKKSEASVGQKSSKGTKTATTSRPRRRSAAVQRHMITSLSEDSTSPVPPVQVKTKTAAVKGKTFRKTPRKPKGPSKSSAKPKAKAKKDVQDKAKAADDNHGNGDSAMSDSSAAEILDDKENQAPEDDWAIQLPSGGNRPPLAKRKTPSSETRQPGTPEVMPFRDITAATNNPPKPSRTGFRGKKSQTENTVQATVESPLDFLCDDAWGFNDD</sequence>
<name>A0A0L0FX81_9EUKA</name>
<gene>
    <name evidence="3" type="ORF">SARC_06231</name>
</gene>
<dbReference type="RefSeq" id="XP_014155344.1">
    <property type="nucleotide sequence ID" value="XM_014299869.1"/>
</dbReference>
<organism evidence="3 4">
    <name type="scientific">Sphaeroforma arctica JP610</name>
    <dbReference type="NCBI Taxonomy" id="667725"/>
    <lineage>
        <taxon>Eukaryota</taxon>
        <taxon>Ichthyosporea</taxon>
        <taxon>Ichthyophonida</taxon>
        <taxon>Sphaeroforma</taxon>
    </lineage>
</organism>
<protein>
    <submittedName>
        <fullName evidence="3">Uncharacterized protein</fullName>
    </submittedName>
</protein>
<feature type="compositionally biased region" description="Basic and acidic residues" evidence="2">
    <location>
        <begin position="322"/>
        <end position="337"/>
    </location>
</feature>
<evidence type="ECO:0000313" key="4">
    <source>
        <dbReference type="Proteomes" id="UP000054560"/>
    </source>
</evidence>
<accession>A0A0L0FX81</accession>
<keyword evidence="1" id="KW-0175">Coiled coil</keyword>
<dbReference type="GeneID" id="25906735"/>
<evidence type="ECO:0000256" key="1">
    <source>
        <dbReference type="SAM" id="Coils"/>
    </source>
</evidence>
<feature type="compositionally biased region" description="Basic residues" evidence="2">
    <location>
        <begin position="298"/>
        <end position="321"/>
    </location>
</feature>
<feature type="compositionally biased region" description="Low complexity" evidence="2">
    <location>
        <begin position="247"/>
        <end position="258"/>
    </location>
</feature>
<feature type="compositionally biased region" description="Basic residues" evidence="2">
    <location>
        <begin position="204"/>
        <end position="219"/>
    </location>
</feature>
<feature type="compositionally biased region" description="Polar residues" evidence="2">
    <location>
        <begin position="271"/>
        <end position="281"/>
    </location>
</feature>